<dbReference type="VEuPathDB" id="CryptoDB:cubi_01463"/>
<dbReference type="OrthoDB" id="339047at2759"/>
<feature type="chain" id="PRO_5012633774" evidence="1">
    <location>
        <begin position="24"/>
        <end position="383"/>
    </location>
</feature>
<evidence type="ECO:0000313" key="3">
    <source>
        <dbReference type="Proteomes" id="UP000186176"/>
    </source>
</evidence>
<comment type="caution">
    <text evidence="2">The sequence shown here is derived from an EMBL/GenBank/DDBJ whole genome shotgun (WGS) entry which is preliminary data.</text>
</comment>
<protein>
    <submittedName>
        <fullName evidence="2">Uncharacterized protein</fullName>
    </submittedName>
</protein>
<reference evidence="2 3" key="1">
    <citation type="submission" date="2016-10" db="EMBL/GenBank/DDBJ databases">
        <title>Reductive evolution of mitochondrial metabolism and differential evolution of invasion-related proteins in Cryptosporidium.</title>
        <authorList>
            <person name="Liu S."/>
            <person name="Roellig D.M."/>
            <person name="Guo Y."/>
            <person name="Li N."/>
            <person name="Frace M.A."/>
            <person name="Tang K."/>
            <person name="Zhang L."/>
            <person name="Feng Y."/>
            <person name="Xiao L."/>
        </authorList>
    </citation>
    <scope>NUCLEOTIDE SEQUENCE [LARGE SCALE GENOMIC DNA]</scope>
    <source>
        <strain evidence="2">39726</strain>
    </source>
</reference>
<dbReference type="Proteomes" id="UP000186176">
    <property type="component" value="Unassembled WGS sequence"/>
</dbReference>
<feature type="signal peptide" evidence="1">
    <location>
        <begin position="1"/>
        <end position="23"/>
    </location>
</feature>
<evidence type="ECO:0000256" key="1">
    <source>
        <dbReference type="SAM" id="SignalP"/>
    </source>
</evidence>
<dbReference type="InterPro" id="IPR029058">
    <property type="entry name" value="AB_hydrolase_fold"/>
</dbReference>
<accession>A0A1J4MD12</accession>
<dbReference type="GeneID" id="39978254"/>
<dbReference type="RefSeq" id="XP_028873702.1">
    <property type="nucleotide sequence ID" value="XM_029018475.1"/>
</dbReference>
<keyword evidence="1" id="KW-0732">Signal</keyword>
<gene>
    <name evidence="2" type="ORF">cubi_01463</name>
</gene>
<organism evidence="2 3">
    <name type="scientific">Cryptosporidium ubiquitum</name>
    <dbReference type="NCBI Taxonomy" id="857276"/>
    <lineage>
        <taxon>Eukaryota</taxon>
        <taxon>Sar</taxon>
        <taxon>Alveolata</taxon>
        <taxon>Apicomplexa</taxon>
        <taxon>Conoidasida</taxon>
        <taxon>Coccidia</taxon>
        <taxon>Eucoccidiorida</taxon>
        <taxon>Eimeriorina</taxon>
        <taxon>Cryptosporidiidae</taxon>
        <taxon>Cryptosporidium</taxon>
    </lineage>
</organism>
<dbReference type="AlphaFoldDB" id="A0A1J4MD12"/>
<evidence type="ECO:0000313" key="2">
    <source>
        <dbReference type="EMBL" id="OII72130.1"/>
    </source>
</evidence>
<proteinExistence type="predicted"/>
<dbReference type="EMBL" id="LRBP01000025">
    <property type="protein sequence ID" value="OII72130.1"/>
    <property type="molecule type" value="Genomic_DNA"/>
</dbReference>
<name>A0A1J4MD12_9CRYT</name>
<dbReference type="SUPFAM" id="SSF53474">
    <property type="entry name" value="alpha/beta-Hydrolases"/>
    <property type="match status" value="1"/>
</dbReference>
<sequence length="383" mass="44241">MLSRFLKLAIIAIFTSHFPRNSCFDLNSCQNNAQRVVPVEENESRAFLLRERVGNPNPVLPNHFPNEIFYSTTDYVLKIGVKLAFYGDYISSDFNYISVKEKYGPRLINICGHFVHKNVTPKYTILVSLGGLSSHMCSQESVKFFRKFVNYVSSIYGLEMVNESQFIFLNWFNLVYNDSSTLVFTNKMIKYFFRNPNKKDVIVPAVSSAAFINKLLRIGVIPSLSNTGAYGLCIGALNIAIASLLIKEDIKVVVLNAPSFFKKDYLEGVVSNTLKRILTTKYFLLCGKRDRLFHYKRHGKGLSKFLLNYSDYVRYIKLDADHEELINNYIYTGIRIIATALLNKEYTISYITTKEYSKIPKSFSETQWFRYVMYSPKKDERLM</sequence>
<keyword evidence="3" id="KW-1185">Reference proteome</keyword>